<dbReference type="AlphaFoldDB" id="A0AA35Q9C3"/>
<protein>
    <submittedName>
        <fullName evidence="1">Uncharacterized protein</fullName>
    </submittedName>
</protein>
<keyword evidence="2" id="KW-1185">Reference proteome</keyword>
<dbReference type="Proteomes" id="UP001160390">
    <property type="component" value="Unassembled WGS sequence"/>
</dbReference>
<name>A0AA35Q9C3_9HYPO</name>
<proteinExistence type="predicted"/>
<comment type="caution">
    <text evidence="1">The sequence shown here is derived from an EMBL/GenBank/DDBJ whole genome shotgun (WGS) entry which is preliminary data.</text>
</comment>
<gene>
    <name evidence="1" type="ORF">CCHLO57077_00010491</name>
</gene>
<sequence length="84" mass="9161">MAAHTKDTLRIQGAATTRACSHDKIMVFYAGTYRVRELVDTVLLHVGVGDNMSANEICCEATAILNFVQILTFTPTGNTRLSES</sequence>
<evidence type="ECO:0000313" key="2">
    <source>
        <dbReference type="Proteomes" id="UP001160390"/>
    </source>
</evidence>
<organism evidence="1 2">
    <name type="scientific">Clonostachys chloroleuca</name>
    <dbReference type="NCBI Taxonomy" id="1926264"/>
    <lineage>
        <taxon>Eukaryota</taxon>
        <taxon>Fungi</taxon>
        <taxon>Dikarya</taxon>
        <taxon>Ascomycota</taxon>
        <taxon>Pezizomycotina</taxon>
        <taxon>Sordariomycetes</taxon>
        <taxon>Hypocreomycetidae</taxon>
        <taxon>Hypocreales</taxon>
        <taxon>Bionectriaceae</taxon>
        <taxon>Clonostachys</taxon>
    </lineage>
</organism>
<dbReference type="EMBL" id="CABFNP030001281">
    <property type="protein sequence ID" value="CAI6096119.1"/>
    <property type="molecule type" value="Genomic_DNA"/>
</dbReference>
<evidence type="ECO:0000313" key="1">
    <source>
        <dbReference type="EMBL" id="CAI6096119.1"/>
    </source>
</evidence>
<accession>A0AA35Q9C3</accession>
<reference evidence="1" key="1">
    <citation type="submission" date="2023-01" db="EMBL/GenBank/DDBJ databases">
        <authorList>
            <person name="Piombo E."/>
        </authorList>
    </citation>
    <scope>NUCLEOTIDE SEQUENCE</scope>
</reference>